<keyword evidence="2" id="KW-1185">Reference proteome</keyword>
<organism evidence="1 2">
    <name type="scientific">Gossypium arboreum</name>
    <name type="common">Tree cotton</name>
    <name type="synonym">Gossypium nanking</name>
    <dbReference type="NCBI Taxonomy" id="29729"/>
    <lineage>
        <taxon>Eukaryota</taxon>
        <taxon>Viridiplantae</taxon>
        <taxon>Streptophyta</taxon>
        <taxon>Embryophyta</taxon>
        <taxon>Tracheophyta</taxon>
        <taxon>Spermatophyta</taxon>
        <taxon>Magnoliopsida</taxon>
        <taxon>eudicotyledons</taxon>
        <taxon>Gunneridae</taxon>
        <taxon>Pentapetalae</taxon>
        <taxon>rosids</taxon>
        <taxon>malvids</taxon>
        <taxon>Malvales</taxon>
        <taxon>Malvaceae</taxon>
        <taxon>Malvoideae</taxon>
        <taxon>Gossypium</taxon>
    </lineage>
</organism>
<evidence type="ECO:0000313" key="2">
    <source>
        <dbReference type="Proteomes" id="UP000032142"/>
    </source>
</evidence>
<gene>
    <name evidence="1" type="ORF">F383_35607</name>
</gene>
<protein>
    <submittedName>
        <fullName evidence="1">Uncharacterized protein</fullName>
    </submittedName>
</protein>
<comment type="caution">
    <text evidence="1">The sequence shown here is derived from an EMBL/GenBank/DDBJ whole genome shotgun (WGS) entry which is preliminary data.</text>
</comment>
<sequence>MYMCWDYDRVRPDDYVWRLCPGKTSFIRIAYKNTQCERLNRYVLQVICELDLN</sequence>
<proteinExistence type="predicted"/>
<name>A0A0B0NBC0_GOSAR</name>
<dbReference type="EMBL" id="JRRC01495350">
    <property type="protein sequence ID" value="KHG08336.1"/>
    <property type="molecule type" value="Genomic_DNA"/>
</dbReference>
<evidence type="ECO:0000313" key="1">
    <source>
        <dbReference type="EMBL" id="KHG08336.1"/>
    </source>
</evidence>
<reference evidence="2" key="1">
    <citation type="submission" date="2014-09" db="EMBL/GenBank/DDBJ databases">
        <authorList>
            <person name="Mudge J."/>
            <person name="Ramaraj T."/>
            <person name="Lindquist I.E."/>
            <person name="Bharti A.K."/>
            <person name="Sundararajan A."/>
            <person name="Cameron C.T."/>
            <person name="Woodward J.E."/>
            <person name="May G.D."/>
            <person name="Brubaker C."/>
            <person name="Broadhvest J."/>
            <person name="Wilkins T.A."/>
        </authorList>
    </citation>
    <scope>NUCLEOTIDE SEQUENCE</scope>
    <source>
        <strain evidence="2">cv. AKA8401</strain>
    </source>
</reference>
<dbReference type="Proteomes" id="UP000032142">
    <property type="component" value="Unassembled WGS sequence"/>
</dbReference>
<dbReference type="AlphaFoldDB" id="A0A0B0NBC0"/>
<accession>A0A0B0NBC0</accession>